<feature type="transmembrane region" description="Helical" evidence="10">
    <location>
        <begin position="68"/>
        <end position="92"/>
    </location>
</feature>
<dbReference type="PANTHER" id="PTHR33989:SF11">
    <property type="entry name" value="LICHENAN PERMEASE IIC COMPONENT"/>
    <property type="match status" value="1"/>
</dbReference>
<reference evidence="12 13" key="1">
    <citation type="journal article" date="2017" name="Genome Announc.">
        <title>Draft Genome Sequence of Romboutsia weinsteinii sp. nov. Strain CCRI-19649(T) Isolated from Surface Water.</title>
        <authorList>
            <person name="Maheux A.F."/>
            <person name="Boudreau D.K."/>
            <person name="Berube E."/>
            <person name="Boissinot M."/>
            <person name="Cantin P."/>
            <person name="Raymond F."/>
            <person name="Corbeil J."/>
            <person name="Omar R.F."/>
            <person name="Bergeron M.G."/>
        </authorList>
    </citation>
    <scope>NUCLEOTIDE SEQUENCE [LARGE SCALE GENOMIC DNA]</scope>
    <source>
        <strain evidence="12 13">CCRI-19649</strain>
    </source>
</reference>
<dbReference type="Pfam" id="PF02378">
    <property type="entry name" value="PTS_EIIC"/>
    <property type="match status" value="1"/>
</dbReference>
<evidence type="ECO:0000256" key="6">
    <source>
        <dbReference type="ARBA" id="ARBA00022989"/>
    </source>
</evidence>
<dbReference type="OrthoDB" id="1641940at2"/>
<feature type="transmembrane region" description="Helical" evidence="10">
    <location>
        <begin position="289"/>
        <end position="308"/>
    </location>
</feature>
<feature type="transmembrane region" description="Helical" evidence="10">
    <location>
        <begin position="329"/>
        <end position="350"/>
    </location>
</feature>
<evidence type="ECO:0000256" key="4">
    <source>
        <dbReference type="ARBA" id="ARBA00022597"/>
    </source>
</evidence>
<sequence>MFEKMEKVLMPLADKLGNNKVLIAVRDGFLISTPLLIVGSIFLLIANFPIPGWVEFWSNILGENWTSWFTNVSRATFNMVALLSCIGTGYAYSRALKGDAIQGGIVALISYFILMPTRIPFEGVQGTELMSGISFEYIGSNGLFLALVVSLLSVKIFTWVYKKGWTIKMPDGVPPAVAQSFAALVPSAIVITIFFFVRIGFEFTPYETAHNFIFEVLQTPFREVGNTLAAQMAYTGSSSGLWFFGINGPAVTNTIFDPITKVLTMENLEAFQAGLELPNIFTGSFSNFFTNYGGGGSTLSLVIVMVLFCKSQRIKQLGKLSLVPGFFGINEPIIFGLPIVLNPILIVPFVGVPLMNLVLSTLATQAGIIPYTTGVALPWTTPIGFSGYLSTGSLMASAWQLGLLAIGCVIYYPFIKMLDKKYLKEEETKGNDGDSDDLSFDDLSFEDIDL</sequence>
<dbReference type="InterPro" id="IPR003352">
    <property type="entry name" value="PTS_EIIC"/>
</dbReference>
<feature type="domain" description="PTS EIIC type-3" evidence="11">
    <location>
        <begin position="5"/>
        <end position="414"/>
    </location>
</feature>
<keyword evidence="2 8" id="KW-0813">Transport</keyword>
<evidence type="ECO:0000256" key="3">
    <source>
        <dbReference type="ARBA" id="ARBA00022475"/>
    </source>
</evidence>
<keyword evidence="7 8" id="KW-0472">Membrane</keyword>
<organism evidence="12 13">
    <name type="scientific">Romboutsia weinsteinii</name>
    <dbReference type="NCBI Taxonomy" id="2020949"/>
    <lineage>
        <taxon>Bacteria</taxon>
        <taxon>Bacillati</taxon>
        <taxon>Bacillota</taxon>
        <taxon>Clostridia</taxon>
        <taxon>Peptostreptococcales</taxon>
        <taxon>Peptostreptococcaceae</taxon>
        <taxon>Romboutsia</taxon>
    </lineage>
</organism>
<dbReference type="NCBIfam" id="TIGR00410">
    <property type="entry name" value="lacE"/>
    <property type="match status" value="1"/>
</dbReference>
<dbReference type="GO" id="GO:0008982">
    <property type="term" value="F:protein-N(PI)-phosphohistidine-sugar phosphotransferase activity"/>
    <property type="evidence" value="ECO:0007669"/>
    <property type="project" value="UniProtKB-UniRule"/>
</dbReference>
<evidence type="ECO:0000256" key="1">
    <source>
        <dbReference type="ARBA" id="ARBA00004651"/>
    </source>
</evidence>
<protein>
    <recommendedName>
        <fullName evidence="8">Permease IIC component</fullName>
    </recommendedName>
</protein>
<gene>
    <name evidence="12" type="ORF">CHL78_010875</name>
</gene>
<evidence type="ECO:0000256" key="10">
    <source>
        <dbReference type="SAM" id="Phobius"/>
    </source>
</evidence>
<feature type="transmembrane region" description="Helical" evidence="10">
    <location>
        <begin position="104"/>
        <end position="121"/>
    </location>
</feature>
<evidence type="ECO:0000259" key="11">
    <source>
        <dbReference type="PROSITE" id="PS51105"/>
    </source>
</evidence>
<feature type="transmembrane region" description="Helical" evidence="10">
    <location>
        <begin position="394"/>
        <end position="414"/>
    </location>
</feature>
<dbReference type="GO" id="GO:0009401">
    <property type="term" value="P:phosphoenolpyruvate-dependent sugar phosphotransferase system"/>
    <property type="evidence" value="ECO:0007669"/>
    <property type="project" value="InterPro"/>
</dbReference>
<dbReference type="InterPro" id="IPR051088">
    <property type="entry name" value="PTS_Sugar-EIIC/EIIB"/>
</dbReference>
<feature type="compositionally biased region" description="Acidic residues" evidence="9">
    <location>
        <begin position="433"/>
        <end position="450"/>
    </location>
</feature>
<comment type="caution">
    <text evidence="12">The sequence shown here is derived from an EMBL/GenBank/DDBJ whole genome shotgun (WGS) entry which is preliminary data.</text>
</comment>
<feature type="transmembrane region" description="Helical" evidence="10">
    <location>
        <begin position="181"/>
        <end position="201"/>
    </location>
</feature>
<dbReference type="InterPro" id="IPR004796">
    <property type="entry name" value="PTS_IIC_cello"/>
</dbReference>
<dbReference type="PANTHER" id="PTHR33989">
    <property type="match status" value="1"/>
</dbReference>
<dbReference type="PIRSF" id="PIRSF006351">
    <property type="entry name" value="PTS_EIIC-Cellobiose"/>
    <property type="match status" value="1"/>
</dbReference>
<keyword evidence="3 8" id="KW-1003">Cell membrane</keyword>
<dbReference type="GO" id="GO:0005886">
    <property type="term" value="C:plasma membrane"/>
    <property type="evidence" value="ECO:0007669"/>
    <property type="project" value="UniProtKB-SubCell"/>
</dbReference>
<keyword evidence="5 10" id="KW-0812">Transmembrane</keyword>
<evidence type="ECO:0000256" key="8">
    <source>
        <dbReference type="PIRNR" id="PIRNR006351"/>
    </source>
</evidence>
<evidence type="ECO:0000256" key="7">
    <source>
        <dbReference type="ARBA" id="ARBA00023136"/>
    </source>
</evidence>
<comment type="function">
    <text evidence="8">The phosphoenolpyruvate-dependent sugar phosphotransferase system (PTS), a major carbohydrate active -transport system, catalyzes the phosphorylation of incoming sugar substrates concomitant with their translocation across the cell membrane.</text>
</comment>
<dbReference type="PROSITE" id="PS51105">
    <property type="entry name" value="PTS_EIIC_TYPE_3"/>
    <property type="match status" value="1"/>
</dbReference>
<dbReference type="EMBL" id="NOJY02000016">
    <property type="protein sequence ID" value="RDY27117.1"/>
    <property type="molecule type" value="Genomic_DNA"/>
</dbReference>
<evidence type="ECO:0000256" key="2">
    <source>
        <dbReference type="ARBA" id="ARBA00022448"/>
    </source>
</evidence>
<dbReference type="InterPro" id="IPR004501">
    <property type="entry name" value="PTS_EIIC_3"/>
</dbReference>
<dbReference type="Proteomes" id="UP000215694">
    <property type="component" value="Unassembled WGS sequence"/>
</dbReference>
<dbReference type="AlphaFoldDB" id="A0A371J364"/>
<dbReference type="RefSeq" id="WP_094367434.1">
    <property type="nucleotide sequence ID" value="NZ_NOJY02000016.1"/>
</dbReference>
<keyword evidence="4 8" id="KW-0762">Sugar transport</keyword>
<evidence type="ECO:0000256" key="5">
    <source>
        <dbReference type="ARBA" id="ARBA00022692"/>
    </source>
</evidence>
<feature type="transmembrane region" description="Helical" evidence="10">
    <location>
        <begin position="21"/>
        <end position="48"/>
    </location>
</feature>
<comment type="subcellular location">
    <subcellularLocation>
        <location evidence="1">Cell membrane</location>
        <topology evidence="1">Multi-pass membrane protein</topology>
    </subcellularLocation>
</comment>
<feature type="transmembrane region" description="Helical" evidence="10">
    <location>
        <begin position="141"/>
        <end position="161"/>
    </location>
</feature>
<proteinExistence type="predicted"/>
<keyword evidence="13" id="KW-1185">Reference proteome</keyword>
<accession>A0A371J364</accession>
<feature type="region of interest" description="Disordered" evidence="9">
    <location>
        <begin position="427"/>
        <end position="450"/>
    </location>
</feature>
<evidence type="ECO:0000313" key="12">
    <source>
        <dbReference type="EMBL" id="RDY27117.1"/>
    </source>
</evidence>
<evidence type="ECO:0000313" key="13">
    <source>
        <dbReference type="Proteomes" id="UP000215694"/>
    </source>
</evidence>
<dbReference type="GO" id="GO:1901264">
    <property type="term" value="P:carbohydrate derivative transport"/>
    <property type="evidence" value="ECO:0007669"/>
    <property type="project" value="TreeGrafter"/>
</dbReference>
<keyword evidence="6 10" id="KW-1133">Transmembrane helix</keyword>
<evidence type="ECO:0000256" key="9">
    <source>
        <dbReference type="SAM" id="MobiDB-lite"/>
    </source>
</evidence>
<name>A0A371J364_9FIRM</name>